<name>Q5AY22_EMENI</name>
<dbReference type="SUPFAM" id="SSF50129">
    <property type="entry name" value="GroES-like"/>
    <property type="match status" value="1"/>
</dbReference>
<evidence type="ECO:0000256" key="3">
    <source>
        <dbReference type="ARBA" id="ARBA00022723"/>
    </source>
</evidence>
<dbReference type="GeneID" id="2870672"/>
<organism evidence="8 9">
    <name type="scientific">Emericella nidulans (strain FGSC A4 / ATCC 38163 / CBS 112.46 / NRRL 194 / M139)</name>
    <name type="common">Aspergillus nidulans</name>
    <dbReference type="NCBI Taxonomy" id="227321"/>
    <lineage>
        <taxon>Eukaryota</taxon>
        <taxon>Fungi</taxon>
        <taxon>Dikarya</taxon>
        <taxon>Ascomycota</taxon>
        <taxon>Pezizomycotina</taxon>
        <taxon>Eurotiomycetes</taxon>
        <taxon>Eurotiomycetidae</taxon>
        <taxon>Eurotiales</taxon>
        <taxon>Aspergillaceae</taxon>
        <taxon>Aspergillus</taxon>
        <taxon>Aspergillus subgen. Nidulantes</taxon>
    </lineage>
</organism>
<reference evidence="9" key="2">
    <citation type="journal article" date="2009" name="Fungal Genet. Biol.">
        <title>The 2008 update of the Aspergillus nidulans genome annotation: a community effort.</title>
        <authorList>
            <person name="Wortman J.R."/>
            <person name="Gilsenan J.M."/>
            <person name="Joardar V."/>
            <person name="Deegan J."/>
            <person name="Clutterbuck J."/>
            <person name="Andersen M.R."/>
            <person name="Archer D."/>
            <person name="Bencina M."/>
            <person name="Braus G."/>
            <person name="Coutinho P."/>
            <person name="von Dohren H."/>
            <person name="Doonan J."/>
            <person name="Driessen A.J."/>
            <person name="Durek P."/>
            <person name="Espeso E."/>
            <person name="Fekete E."/>
            <person name="Flipphi M."/>
            <person name="Estrada C.G."/>
            <person name="Geysens S."/>
            <person name="Goldman G."/>
            <person name="de Groot P.W."/>
            <person name="Hansen K."/>
            <person name="Harris S.D."/>
            <person name="Heinekamp T."/>
            <person name="Helmstaedt K."/>
            <person name="Henrissat B."/>
            <person name="Hofmann G."/>
            <person name="Homan T."/>
            <person name="Horio T."/>
            <person name="Horiuchi H."/>
            <person name="James S."/>
            <person name="Jones M."/>
            <person name="Karaffa L."/>
            <person name="Karanyi Z."/>
            <person name="Kato M."/>
            <person name="Keller N."/>
            <person name="Kelly D.E."/>
            <person name="Kiel J.A."/>
            <person name="Kim J.M."/>
            <person name="van der Klei I.J."/>
            <person name="Klis F.M."/>
            <person name="Kovalchuk A."/>
            <person name="Krasevec N."/>
            <person name="Kubicek C.P."/>
            <person name="Liu B."/>
            <person name="Maccabe A."/>
            <person name="Meyer V."/>
            <person name="Mirabito P."/>
            <person name="Miskei M."/>
            <person name="Mos M."/>
            <person name="Mullins J."/>
            <person name="Nelson D.R."/>
            <person name="Nielsen J."/>
            <person name="Oakley B.R."/>
            <person name="Osmani S.A."/>
            <person name="Pakula T."/>
            <person name="Paszewski A."/>
            <person name="Paulsen I."/>
            <person name="Pilsyk S."/>
            <person name="Pocsi I."/>
            <person name="Punt P.J."/>
            <person name="Ram A.F."/>
            <person name="Ren Q."/>
            <person name="Robellet X."/>
            <person name="Robson G."/>
            <person name="Seiboth B."/>
            <person name="van Solingen P."/>
            <person name="Specht T."/>
            <person name="Sun J."/>
            <person name="Taheri-Talesh N."/>
            <person name="Takeshita N."/>
            <person name="Ussery D."/>
            <person name="vanKuyk P.A."/>
            <person name="Visser H."/>
            <person name="van de Vondervoort P.J."/>
            <person name="de Vries R.P."/>
            <person name="Walton J."/>
            <person name="Xiang X."/>
            <person name="Xiong Y."/>
            <person name="Zeng A.P."/>
            <person name="Brandt B.W."/>
            <person name="Cornell M.J."/>
            <person name="van den Hondel C.A."/>
            <person name="Visser J."/>
            <person name="Oliver S.G."/>
            <person name="Turner G."/>
        </authorList>
    </citation>
    <scope>GENOME REANNOTATION</scope>
    <source>
        <strain evidence="9">FGSC A4 / ATCC 38163 / CBS 112.46 / NRRL 194 / M139</strain>
    </source>
</reference>
<evidence type="ECO:0000256" key="6">
    <source>
        <dbReference type="RuleBase" id="RU361277"/>
    </source>
</evidence>
<evidence type="ECO:0000259" key="7">
    <source>
        <dbReference type="SMART" id="SM00829"/>
    </source>
</evidence>
<dbReference type="CDD" id="cd08278">
    <property type="entry name" value="benzyl_alcohol_DH"/>
    <property type="match status" value="1"/>
</dbReference>
<dbReference type="STRING" id="227321.Q5AY22"/>
<dbReference type="InterPro" id="IPR013149">
    <property type="entry name" value="ADH-like_C"/>
</dbReference>
<dbReference type="PANTHER" id="PTHR43350:SF11">
    <property type="entry name" value="ENOYL REDUCTASE (ER) DOMAIN-CONTAINING PROTEIN"/>
    <property type="match status" value="1"/>
</dbReference>
<comment type="similarity">
    <text evidence="2 6">Belongs to the zinc-containing alcohol dehydrogenase family.</text>
</comment>
<keyword evidence="9" id="KW-1185">Reference proteome</keyword>
<accession>Q5AY22</accession>
<dbReference type="Gene3D" id="3.90.180.10">
    <property type="entry name" value="Medium-chain alcohol dehydrogenases, catalytic domain"/>
    <property type="match status" value="2"/>
</dbReference>
<dbReference type="SMART" id="SM00829">
    <property type="entry name" value="PKS_ER"/>
    <property type="match status" value="1"/>
</dbReference>
<dbReference type="GO" id="GO:0008270">
    <property type="term" value="F:zinc ion binding"/>
    <property type="evidence" value="ECO:0007669"/>
    <property type="project" value="InterPro"/>
</dbReference>
<dbReference type="Gene3D" id="3.40.50.720">
    <property type="entry name" value="NAD(P)-binding Rossmann-like Domain"/>
    <property type="match status" value="3"/>
</dbReference>
<dbReference type="InterPro" id="IPR020843">
    <property type="entry name" value="ER"/>
</dbReference>
<dbReference type="eggNOG" id="KOG0022">
    <property type="taxonomic scope" value="Eukaryota"/>
</dbReference>
<dbReference type="Pfam" id="PF00107">
    <property type="entry name" value="ADH_zinc_N"/>
    <property type="match status" value="1"/>
</dbReference>
<dbReference type="GO" id="GO:0016491">
    <property type="term" value="F:oxidoreductase activity"/>
    <property type="evidence" value="ECO:0000318"/>
    <property type="project" value="GO_Central"/>
</dbReference>
<evidence type="ECO:0000256" key="5">
    <source>
        <dbReference type="ARBA" id="ARBA00023002"/>
    </source>
</evidence>
<keyword evidence="5" id="KW-0560">Oxidoreductase</keyword>
<keyword evidence="4 6" id="KW-0862">Zinc</keyword>
<feature type="domain" description="Enoyl reductase (ER)" evidence="7">
    <location>
        <begin position="14"/>
        <end position="323"/>
    </location>
</feature>
<evidence type="ECO:0000313" key="9">
    <source>
        <dbReference type="Proteomes" id="UP000000560"/>
    </source>
</evidence>
<dbReference type="InterPro" id="IPR036291">
    <property type="entry name" value="NAD(P)-bd_dom_sf"/>
</dbReference>
<dbReference type="KEGG" id="ani:ANIA_06808"/>
<dbReference type="OMA" id="CHTDLSC"/>
<evidence type="ECO:0000256" key="2">
    <source>
        <dbReference type="ARBA" id="ARBA00008072"/>
    </source>
</evidence>
<dbReference type="InterPro" id="IPR002328">
    <property type="entry name" value="ADH_Zn_CS"/>
</dbReference>
<dbReference type="InterPro" id="IPR013154">
    <property type="entry name" value="ADH-like_N"/>
</dbReference>
<evidence type="ECO:0000256" key="4">
    <source>
        <dbReference type="ARBA" id="ARBA00022833"/>
    </source>
</evidence>
<sequence length="326" mass="35092">MAVKTQALVSREVNVPPKLEEITLDDIRADEVLVEIHATGICHTDFSCMNGTLPAAFPSVLGHEGAGVVLEVGEKVKHVRKNDKVLLSFDHCGACSQCDKGHPAYCSEWVTRNFGQKRSDGSLTLADANGAKVHGNFFGQSSFARHTIVSSASVVKVPSDTRLDLFSPLGCGIQTGAGAILNTLDLRNAKTIIAIDLQPQRLELAKKLGATHAVLGSDTDVVAQIQKISGSNGVDNSVDCATVGAPTPGVRAGVDVFSHLVMGRQYLGCCEGDSDTQKFLPYLIEQHARGQFPLDQMVTYYRVNEFERTFKDVKEGKALKAVLLRT</sequence>
<dbReference type="OrthoDB" id="1560166at2759"/>
<dbReference type="InParanoid" id="Q5AY22"/>
<dbReference type="GO" id="GO:0005739">
    <property type="term" value="C:mitochondrion"/>
    <property type="evidence" value="ECO:0000318"/>
    <property type="project" value="GO_Central"/>
</dbReference>
<dbReference type="EMBL" id="BN001301">
    <property type="protein sequence ID" value="CBF71503.1"/>
    <property type="molecule type" value="Genomic_DNA"/>
</dbReference>
<dbReference type="Pfam" id="PF08240">
    <property type="entry name" value="ADH_N"/>
    <property type="match status" value="1"/>
</dbReference>
<accession>C8V2E8</accession>
<keyword evidence="3 6" id="KW-0479">Metal-binding</keyword>
<reference evidence="9" key="1">
    <citation type="journal article" date="2005" name="Nature">
        <title>Sequencing of Aspergillus nidulans and comparative analysis with A. fumigatus and A. oryzae.</title>
        <authorList>
            <person name="Galagan J.E."/>
            <person name="Calvo S.E."/>
            <person name="Cuomo C."/>
            <person name="Ma L.J."/>
            <person name="Wortman J.R."/>
            <person name="Batzoglou S."/>
            <person name="Lee S.I."/>
            <person name="Basturkmen M."/>
            <person name="Spevak C.C."/>
            <person name="Clutterbuck J."/>
            <person name="Kapitonov V."/>
            <person name="Jurka J."/>
            <person name="Scazzocchio C."/>
            <person name="Farman M."/>
            <person name="Butler J."/>
            <person name="Purcell S."/>
            <person name="Harris S."/>
            <person name="Braus G.H."/>
            <person name="Draht O."/>
            <person name="Busch S."/>
            <person name="D'Enfert C."/>
            <person name="Bouchier C."/>
            <person name="Goldman G.H."/>
            <person name="Bell-Pedersen D."/>
            <person name="Griffiths-Jones S."/>
            <person name="Doonan J.H."/>
            <person name="Yu J."/>
            <person name="Vienken K."/>
            <person name="Pain A."/>
            <person name="Freitag M."/>
            <person name="Selker E.U."/>
            <person name="Archer D.B."/>
            <person name="Penalva M.A."/>
            <person name="Oakley B.R."/>
            <person name="Momany M."/>
            <person name="Tanaka T."/>
            <person name="Kumagai T."/>
            <person name="Asai K."/>
            <person name="Machida M."/>
            <person name="Nierman W.C."/>
            <person name="Denning D.W."/>
            <person name="Caddick M."/>
            <person name="Hynes M."/>
            <person name="Paoletti M."/>
            <person name="Fischer R."/>
            <person name="Miller B."/>
            <person name="Dyer P."/>
            <person name="Sachs M.S."/>
            <person name="Osmani S.A."/>
            <person name="Birren B.W."/>
        </authorList>
    </citation>
    <scope>NUCLEOTIDE SEQUENCE [LARGE SCALE GENOMIC DNA]</scope>
    <source>
        <strain evidence="9">FGSC A4 / ATCC 38163 / CBS 112.46 / NRRL 194 / M139</strain>
    </source>
</reference>
<gene>
    <name evidence="8" type="ORF">ANIA_06808</name>
</gene>
<dbReference type="Proteomes" id="UP000000560">
    <property type="component" value="Chromosome I"/>
</dbReference>
<dbReference type="PROSITE" id="PS00059">
    <property type="entry name" value="ADH_ZINC"/>
    <property type="match status" value="1"/>
</dbReference>
<evidence type="ECO:0000256" key="1">
    <source>
        <dbReference type="ARBA" id="ARBA00001947"/>
    </source>
</evidence>
<dbReference type="PANTHER" id="PTHR43350">
    <property type="entry name" value="NAD-DEPENDENT ALCOHOL DEHYDROGENASE"/>
    <property type="match status" value="1"/>
</dbReference>
<proteinExistence type="inferred from homology"/>
<dbReference type="HOGENOM" id="CLU_026673_14_1_1"/>
<dbReference type="RefSeq" id="XP_664412.1">
    <property type="nucleotide sequence ID" value="XM_659320.1"/>
</dbReference>
<dbReference type="AlphaFoldDB" id="Q5AY22"/>
<dbReference type="SUPFAM" id="SSF51735">
    <property type="entry name" value="NAD(P)-binding Rossmann-fold domains"/>
    <property type="match status" value="1"/>
</dbReference>
<evidence type="ECO:0000313" key="8">
    <source>
        <dbReference type="EMBL" id="CBF71503.1"/>
    </source>
</evidence>
<dbReference type="InterPro" id="IPR011032">
    <property type="entry name" value="GroES-like_sf"/>
</dbReference>
<protein>
    <recommendedName>
        <fullName evidence="7">Enoyl reductase (ER) domain-containing protein</fullName>
    </recommendedName>
</protein>
<comment type="cofactor">
    <cofactor evidence="1 6">
        <name>Zn(2+)</name>
        <dbReference type="ChEBI" id="CHEBI:29105"/>
    </cofactor>
</comment>